<dbReference type="Gene3D" id="3.40.50.12780">
    <property type="entry name" value="N-terminal domain of ligase-like"/>
    <property type="match status" value="1"/>
</dbReference>
<organism evidence="2 3">
    <name type="scientific">Streptomyces edwardsiae</name>
    <dbReference type="NCBI Taxonomy" id="3075527"/>
    <lineage>
        <taxon>Bacteria</taxon>
        <taxon>Bacillati</taxon>
        <taxon>Actinomycetota</taxon>
        <taxon>Actinomycetes</taxon>
        <taxon>Kitasatosporales</taxon>
        <taxon>Streptomycetaceae</taxon>
        <taxon>Streptomyces</taxon>
    </lineage>
</organism>
<dbReference type="RefSeq" id="WP_311711889.1">
    <property type="nucleotide sequence ID" value="NZ_JAVRFB010000526.1"/>
</dbReference>
<dbReference type="Gene3D" id="3.30.300.30">
    <property type="match status" value="1"/>
</dbReference>
<dbReference type="PANTHER" id="PTHR45527">
    <property type="entry name" value="NONRIBOSOMAL PEPTIDE SYNTHETASE"/>
    <property type="match status" value="1"/>
</dbReference>
<accession>A0ABU2QSE7</accession>
<dbReference type="PANTHER" id="PTHR45527:SF1">
    <property type="entry name" value="FATTY ACID SYNTHASE"/>
    <property type="match status" value="1"/>
</dbReference>
<reference evidence="3" key="1">
    <citation type="submission" date="2023-07" db="EMBL/GenBank/DDBJ databases">
        <title>30 novel species of actinomycetes from the DSMZ collection.</title>
        <authorList>
            <person name="Nouioui I."/>
        </authorList>
    </citation>
    <scope>NUCLEOTIDE SEQUENCE [LARGE SCALE GENOMIC DNA]</scope>
    <source>
        <strain evidence="3">DSM 41635</strain>
    </source>
</reference>
<name>A0ABU2QSE7_9ACTN</name>
<evidence type="ECO:0000259" key="1">
    <source>
        <dbReference type="Pfam" id="PF00501"/>
    </source>
</evidence>
<feature type="domain" description="AMP-dependent synthetase/ligase" evidence="1">
    <location>
        <begin position="1"/>
        <end position="68"/>
    </location>
</feature>
<gene>
    <name evidence="2" type="ORF">RM528_36155</name>
</gene>
<evidence type="ECO:0000313" key="3">
    <source>
        <dbReference type="Proteomes" id="UP001180503"/>
    </source>
</evidence>
<proteinExistence type="predicted"/>
<protein>
    <submittedName>
        <fullName evidence="2">AMP-binding protein</fullName>
    </submittedName>
</protein>
<evidence type="ECO:0000313" key="2">
    <source>
        <dbReference type="EMBL" id="MDT0407275.1"/>
    </source>
</evidence>
<feature type="non-terminal residue" evidence="2">
    <location>
        <position position="139"/>
    </location>
</feature>
<feature type="non-terminal residue" evidence="2">
    <location>
        <position position="1"/>
    </location>
</feature>
<dbReference type="InterPro" id="IPR000873">
    <property type="entry name" value="AMP-dep_synth/lig_dom"/>
</dbReference>
<sequence length="139" mass="15189">LYGPTEATINTTCHIIRTRPGDHVRHLPIGRPVSGTEVEVVGPDGETRRPGEPGELLITGTGLTPGYLGEPALPEAAFTTRRGKRWYRSGDRVRMSEDGTLDFLGRLDDQVKVRGNRVEPGEIEAVLQTHPDITQAVVL</sequence>
<dbReference type="Proteomes" id="UP001180503">
    <property type="component" value="Unassembled WGS sequence"/>
</dbReference>
<dbReference type="InterPro" id="IPR042099">
    <property type="entry name" value="ANL_N_sf"/>
</dbReference>
<dbReference type="EMBL" id="JAVRFB010000526">
    <property type="protein sequence ID" value="MDT0407275.1"/>
    <property type="molecule type" value="Genomic_DNA"/>
</dbReference>
<dbReference type="SUPFAM" id="SSF56801">
    <property type="entry name" value="Acetyl-CoA synthetase-like"/>
    <property type="match status" value="1"/>
</dbReference>
<dbReference type="Pfam" id="PF00501">
    <property type="entry name" value="AMP-binding"/>
    <property type="match status" value="1"/>
</dbReference>
<comment type="caution">
    <text evidence="2">The sequence shown here is derived from an EMBL/GenBank/DDBJ whole genome shotgun (WGS) entry which is preliminary data.</text>
</comment>
<dbReference type="InterPro" id="IPR045851">
    <property type="entry name" value="AMP-bd_C_sf"/>
</dbReference>